<proteinExistence type="predicted"/>
<keyword evidence="1" id="KW-1133">Transmembrane helix</keyword>
<dbReference type="AlphaFoldDB" id="A0A7H2V920"/>
<keyword evidence="1" id="KW-0472">Membrane</keyword>
<dbReference type="RefSeq" id="WP_191012605.1">
    <property type="nucleotide sequence ID" value="NZ_CP061646.1"/>
</dbReference>
<dbReference type="EMBL" id="CP061646">
    <property type="protein sequence ID" value="QNX72853.1"/>
    <property type="molecule type" value="Genomic_DNA"/>
</dbReference>
<name>A0A7H2V920_9GAMM</name>
<sequence>MISNIVIPFVVSIFFALVVLFLLLDYQFIRFKHALKLQADPKIKLALESNHSKSWLYPLLVGMISGCILSICLFLYLFQ</sequence>
<evidence type="ECO:0000313" key="3">
    <source>
        <dbReference type="Proteomes" id="UP000516666"/>
    </source>
</evidence>
<evidence type="ECO:0000256" key="1">
    <source>
        <dbReference type="SAM" id="Phobius"/>
    </source>
</evidence>
<gene>
    <name evidence="2" type="ORF">IC776_02830</name>
</gene>
<keyword evidence="1" id="KW-0812">Transmembrane</keyword>
<reference evidence="2 3" key="2">
    <citation type="submission" date="2020-09" db="EMBL/GenBank/DDBJ databases">
        <authorList>
            <person name="Chen F.-J."/>
            <person name="Lee Y.-T."/>
        </authorList>
    </citation>
    <scope>NUCLEOTIDE SEQUENCE [LARGE SCALE GENOMIC DNA]</scope>
    <source>
        <strain evidence="2 3">AS39</strain>
    </source>
</reference>
<accession>A0A7H2V920</accession>
<evidence type="ECO:0000313" key="2">
    <source>
        <dbReference type="EMBL" id="QNX72853.1"/>
    </source>
</evidence>
<feature type="transmembrane region" description="Helical" evidence="1">
    <location>
        <begin position="55"/>
        <end position="78"/>
    </location>
</feature>
<feature type="transmembrane region" description="Helical" evidence="1">
    <location>
        <begin position="6"/>
        <end position="26"/>
    </location>
</feature>
<reference evidence="3" key="1">
    <citation type="submission" date="2020-09" db="EMBL/GenBank/DDBJ databases">
        <title>Clinical and molecular characterization of Acinetobacter seifertii in Taiwan.</title>
        <authorList>
            <person name="Li L.-H."/>
            <person name="Yang Y.-S."/>
            <person name="Sun J.-R."/>
            <person name="Huang T.-W."/>
            <person name="Huang W.-C."/>
            <person name="Wang Y.-C."/>
            <person name="Kuo T.-H."/>
            <person name="Kuo S.-C."/>
            <person name="Chen T.-L."/>
        </authorList>
    </citation>
    <scope>NUCLEOTIDE SEQUENCE [LARGE SCALE GENOMIC DNA]</scope>
    <source>
        <strain evidence="3">AS39</strain>
    </source>
</reference>
<dbReference type="Proteomes" id="UP000516666">
    <property type="component" value="Chromosome"/>
</dbReference>
<protein>
    <submittedName>
        <fullName evidence="2">Uncharacterized protein</fullName>
    </submittedName>
</protein>
<organism evidence="2 3">
    <name type="scientific">Acinetobacter seifertii</name>
    <dbReference type="NCBI Taxonomy" id="1530123"/>
    <lineage>
        <taxon>Bacteria</taxon>
        <taxon>Pseudomonadati</taxon>
        <taxon>Pseudomonadota</taxon>
        <taxon>Gammaproteobacteria</taxon>
        <taxon>Moraxellales</taxon>
        <taxon>Moraxellaceae</taxon>
        <taxon>Acinetobacter</taxon>
        <taxon>Acinetobacter calcoaceticus/baumannii complex</taxon>
    </lineage>
</organism>